<reference evidence="1" key="1">
    <citation type="submission" date="2014-11" db="EMBL/GenBank/DDBJ databases">
        <authorList>
            <person name="Amaro Gonzalez C."/>
        </authorList>
    </citation>
    <scope>NUCLEOTIDE SEQUENCE</scope>
</reference>
<name>A0A0E9V6R8_ANGAN</name>
<dbReference type="AlphaFoldDB" id="A0A0E9V6R8"/>
<accession>A0A0E9V6R8</accession>
<reference evidence="1" key="2">
    <citation type="journal article" date="2015" name="Fish Shellfish Immunol.">
        <title>Early steps in the European eel (Anguilla anguilla)-Vibrio vulnificus interaction in the gills: Role of the RtxA13 toxin.</title>
        <authorList>
            <person name="Callol A."/>
            <person name="Pajuelo D."/>
            <person name="Ebbesson L."/>
            <person name="Teles M."/>
            <person name="MacKenzie S."/>
            <person name="Amaro C."/>
        </authorList>
    </citation>
    <scope>NUCLEOTIDE SEQUENCE</scope>
</reference>
<protein>
    <submittedName>
        <fullName evidence="1">Uncharacterized protein</fullName>
    </submittedName>
</protein>
<organism evidence="1">
    <name type="scientific">Anguilla anguilla</name>
    <name type="common">European freshwater eel</name>
    <name type="synonym">Muraena anguilla</name>
    <dbReference type="NCBI Taxonomy" id="7936"/>
    <lineage>
        <taxon>Eukaryota</taxon>
        <taxon>Metazoa</taxon>
        <taxon>Chordata</taxon>
        <taxon>Craniata</taxon>
        <taxon>Vertebrata</taxon>
        <taxon>Euteleostomi</taxon>
        <taxon>Actinopterygii</taxon>
        <taxon>Neopterygii</taxon>
        <taxon>Teleostei</taxon>
        <taxon>Anguilliformes</taxon>
        <taxon>Anguillidae</taxon>
        <taxon>Anguilla</taxon>
    </lineage>
</organism>
<dbReference type="EMBL" id="GBXM01034855">
    <property type="protein sequence ID" value="JAH73722.1"/>
    <property type="molecule type" value="Transcribed_RNA"/>
</dbReference>
<evidence type="ECO:0000313" key="1">
    <source>
        <dbReference type="EMBL" id="JAH73722.1"/>
    </source>
</evidence>
<sequence>MVRKTKSLFTEYRRKRRCILEPVQGILVASQGLKRF</sequence>
<proteinExistence type="predicted"/>